<evidence type="ECO:0000256" key="11">
    <source>
        <dbReference type="SAM" id="MobiDB-lite"/>
    </source>
</evidence>
<evidence type="ECO:0000256" key="9">
    <source>
        <dbReference type="ARBA" id="ARBA00022842"/>
    </source>
</evidence>
<dbReference type="PROSITE" id="PS50879">
    <property type="entry name" value="RNASE_H_1"/>
    <property type="match status" value="1"/>
</dbReference>
<feature type="compositionally biased region" description="Basic and acidic residues" evidence="11">
    <location>
        <begin position="33"/>
        <end position="51"/>
    </location>
</feature>
<protein>
    <recommendedName>
        <fullName evidence="4 10">Ribonuclease H</fullName>
        <shortName evidence="10">RNase H</shortName>
        <ecNumber evidence="4 10">3.1.26.4</ecNumber>
    </recommendedName>
</protein>
<feature type="binding site" evidence="10">
    <location>
        <position position="8"/>
    </location>
    <ligand>
        <name>Mg(2+)</name>
        <dbReference type="ChEBI" id="CHEBI:18420"/>
        <label>2</label>
    </ligand>
</feature>
<evidence type="ECO:0000256" key="8">
    <source>
        <dbReference type="ARBA" id="ARBA00022801"/>
    </source>
</evidence>
<dbReference type="InterPro" id="IPR002156">
    <property type="entry name" value="RNaseH_domain"/>
</dbReference>
<keyword evidence="5 10" id="KW-0540">Nuclease</keyword>
<dbReference type="HAMAP" id="MF_00042">
    <property type="entry name" value="RNase_H"/>
    <property type="match status" value="1"/>
</dbReference>
<evidence type="ECO:0000256" key="2">
    <source>
        <dbReference type="ARBA" id="ARBA00005300"/>
    </source>
</evidence>
<dbReference type="PANTHER" id="PTHR10642:SF26">
    <property type="entry name" value="RIBONUCLEASE H1"/>
    <property type="match status" value="1"/>
</dbReference>
<comment type="subcellular location">
    <subcellularLocation>
        <location evidence="10">Cytoplasm</location>
    </subcellularLocation>
</comment>
<feature type="binding site" evidence="10">
    <location>
        <position position="8"/>
    </location>
    <ligand>
        <name>Mg(2+)</name>
        <dbReference type="ChEBI" id="CHEBI:18420"/>
        <label>1</label>
    </ligand>
</feature>
<dbReference type="Pfam" id="PF00075">
    <property type="entry name" value="RNase_H"/>
    <property type="match status" value="1"/>
</dbReference>
<sequence>MDIKIFTDGSSSGNPGPGGWGAVILMDQNDGNPKSEIRNPKVTELGGGEKKTTNNRMELKAVIESLRFIKSYKLRAKSYELVVYSDSSYVINGVTKWLDGWIDRDWINSKKEPVQNRDLWEELVDAEDGLDVKWKLLPGHSGVTGNEKADEIATSFTFGKPKKLFSGSIDDYEFDIKDISHDSVMKKVKDNKKTRQKGKAHSYLSLVEGKLMKHYTWKECEARVKGKPNVRFKKALSPEEEHEIIRSWGFTSVDGKH</sequence>
<evidence type="ECO:0000256" key="7">
    <source>
        <dbReference type="ARBA" id="ARBA00022759"/>
    </source>
</evidence>
<keyword evidence="6 10" id="KW-0479">Metal-binding</keyword>
<keyword evidence="10" id="KW-0963">Cytoplasm</keyword>
<dbReference type="GO" id="GO:0005737">
    <property type="term" value="C:cytoplasm"/>
    <property type="evidence" value="ECO:0007669"/>
    <property type="project" value="UniProtKB-SubCell"/>
</dbReference>
<dbReference type="CDD" id="cd09278">
    <property type="entry name" value="RNase_HI_prokaryote_like"/>
    <property type="match status" value="1"/>
</dbReference>
<evidence type="ECO:0000313" key="13">
    <source>
        <dbReference type="EMBL" id="PIP87413.1"/>
    </source>
</evidence>
<dbReference type="InterPro" id="IPR036397">
    <property type="entry name" value="RNaseH_sf"/>
</dbReference>
<gene>
    <name evidence="10" type="primary">rnhA</name>
    <name evidence="13" type="ORF">COW81_00495</name>
</gene>
<feature type="region of interest" description="Disordered" evidence="11">
    <location>
        <begin position="31"/>
        <end position="51"/>
    </location>
</feature>
<comment type="catalytic activity">
    <reaction evidence="1 10">
        <text>Endonucleolytic cleavage to 5'-phosphomonoester.</text>
        <dbReference type="EC" id="3.1.26.4"/>
    </reaction>
</comment>
<dbReference type="GO" id="GO:0004523">
    <property type="term" value="F:RNA-DNA hybrid ribonuclease activity"/>
    <property type="evidence" value="ECO:0007669"/>
    <property type="project" value="UniProtKB-UniRule"/>
</dbReference>
<evidence type="ECO:0000256" key="3">
    <source>
        <dbReference type="ARBA" id="ARBA00011245"/>
    </source>
</evidence>
<dbReference type="SUPFAM" id="SSF53098">
    <property type="entry name" value="Ribonuclease H-like"/>
    <property type="match status" value="1"/>
</dbReference>
<keyword evidence="8 10" id="KW-0378">Hydrolase</keyword>
<keyword evidence="7 10" id="KW-0255">Endonuclease</keyword>
<dbReference type="InterPro" id="IPR050092">
    <property type="entry name" value="RNase_H"/>
</dbReference>
<comment type="function">
    <text evidence="10">Endonuclease that specifically degrades the RNA of RNA-DNA hybrids.</text>
</comment>
<accession>A0A2H0DZ11</accession>
<evidence type="ECO:0000259" key="12">
    <source>
        <dbReference type="PROSITE" id="PS50879"/>
    </source>
</evidence>
<evidence type="ECO:0000256" key="6">
    <source>
        <dbReference type="ARBA" id="ARBA00022723"/>
    </source>
</evidence>
<name>A0A2H0DZ11_9BACT</name>
<dbReference type="EMBL" id="PCTT01000006">
    <property type="protein sequence ID" value="PIP87413.1"/>
    <property type="molecule type" value="Genomic_DNA"/>
</dbReference>
<comment type="cofactor">
    <cofactor evidence="10">
        <name>Mg(2+)</name>
        <dbReference type="ChEBI" id="CHEBI:18420"/>
    </cofactor>
    <text evidence="10">Binds 1 Mg(2+) ion per subunit. May bind a second metal ion at a regulatory site, or after substrate binding.</text>
</comment>
<evidence type="ECO:0000256" key="5">
    <source>
        <dbReference type="ARBA" id="ARBA00022722"/>
    </source>
</evidence>
<feature type="binding site" evidence="10">
    <location>
        <position position="58"/>
    </location>
    <ligand>
        <name>Mg(2+)</name>
        <dbReference type="ChEBI" id="CHEBI:18420"/>
        <label>1</label>
    </ligand>
</feature>
<evidence type="ECO:0000256" key="4">
    <source>
        <dbReference type="ARBA" id="ARBA00012180"/>
    </source>
</evidence>
<dbReference type="GO" id="GO:0003676">
    <property type="term" value="F:nucleic acid binding"/>
    <property type="evidence" value="ECO:0007669"/>
    <property type="project" value="InterPro"/>
</dbReference>
<dbReference type="AlphaFoldDB" id="A0A2H0DZ11"/>
<organism evidence="13 14">
    <name type="scientific">Candidatus Campbellbacteria bacterium CG22_combo_CG10-13_8_21_14_all_36_13</name>
    <dbReference type="NCBI Taxonomy" id="1974529"/>
    <lineage>
        <taxon>Bacteria</taxon>
        <taxon>Candidatus Campbelliibacteriota</taxon>
    </lineage>
</organism>
<reference evidence="13 14" key="1">
    <citation type="submission" date="2017-09" db="EMBL/GenBank/DDBJ databases">
        <title>Depth-based differentiation of microbial function through sediment-hosted aquifers and enrichment of novel symbionts in the deep terrestrial subsurface.</title>
        <authorList>
            <person name="Probst A.J."/>
            <person name="Ladd B."/>
            <person name="Jarett J.K."/>
            <person name="Geller-Mcgrath D.E."/>
            <person name="Sieber C.M."/>
            <person name="Emerson J.B."/>
            <person name="Anantharaman K."/>
            <person name="Thomas B.C."/>
            <person name="Malmstrom R."/>
            <person name="Stieglmeier M."/>
            <person name="Klingl A."/>
            <person name="Woyke T."/>
            <person name="Ryan C.M."/>
            <person name="Banfield J.F."/>
        </authorList>
    </citation>
    <scope>NUCLEOTIDE SEQUENCE [LARGE SCALE GENOMIC DNA]</scope>
    <source>
        <strain evidence="13">CG22_combo_CG10-13_8_21_14_all_36_13</strain>
    </source>
</reference>
<evidence type="ECO:0000256" key="1">
    <source>
        <dbReference type="ARBA" id="ARBA00000077"/>
    </source>
</evidence>
<feature type="binding site" evidence="10">
    <location>
        <position position="86"/>
    </location>
    <ligand>
        <name>Mg(2+)</name>
        <dbReference type="ChEBI" id="CHEBI:18420"/>
        <label>1</label>
    </ligand>
</feature>
<dbReference type="GO" id="GO:0000287">
    <property type="term" value="F:magnesium ion binding"/>
    <property type="evidence" value="ECO:0007669"/>
    <property type="project" value="UniProtKB-UniRule"/>
</dbReference>
<feature type="binding site" evidence="10">
    <location>
        <position position="150"/>
    </location>
    <ligand>
        <name>Mg(2+)</name>
        <dbReference type="ChEBI" id="CHEBI:18420"/>
        <label>2</label>
    </ligand>
</feature>
<keyword evidence="9 10" id="KW-0460">Magnesium</keyword>
<comment type="similarity">
    <text evidence="2 10">Belongs to the RNase H family.</text>
</comment>
<dbReference type="Gene3D" id="3.30.420.10">
    <property type="entry name" value="Ribonuclease H-like superfamily/Ribonuclease H"/>
    <property type="match status" value="1"/>
</dbReference>
<dbReference type="EC" id="3.1.26.4" evidence="4 10"/>
<evidence type="ECO:0000313" key="14">
    <source>
        <dbReference type="Proteomes" id="UP000231143"/>
    </source>
</evidence>
<dbReference type="GO" id="GO:0043137">
    <property type="term" value="P:DNA replication, removal of RNA primer"/>
    <property type="evidence" value="ECO:0007669"/>
    <property type="project" value="TreeGrafter"/>
</dbReference>
<proteinExistence type="inferred from homology"/>
<feature type="domain" description="RNase H type-1" evidence="12">
    <location>
        <begin position="1"/>
        <end position="158"/>
    </location>
</feature>
<comment type="caution">
    <text evidence="13">The sequence shown here is derived from an EMBL/GenBank/DDBJ whole genome shotgun (WGS) entry which is preliminary data.</text>
</comment>
<evidence type="ECO:0000256" key="10">
    <source>
        <dbReference type="HAMAP-Rule" id="MF_00042"/>
    </source>
</evidence>
<dbReference type="Proteomes" id="UP000231143">
    <property type="component" value="Unassembled WGS sequence"/>
</dbReference>
<dbReference type="PANTHER" id="PTHR10642">
    <property type="entry name" value="RIBONUCLEASE H1"/>
    <property type="match status" value="1"/>
</dbReference>
<dbReference type="InterPro" id="IPR022892">
    <property type="entry name" value="RNaseHI"/>
</dbReference>
<dbReference type="InterPro" id="IPR012337">
    <property type="entry name" value="RNaseH-like_sf"/>
</dbReference>
<comment type="subunit">
    <text evidence="3 10">Monomer.</text>
</comment>